<comment type="caution">
    <text evidence="1">The sequence shown here is derived from an EMBL/GenBank/DDBJ whole genome shotgun (WGS) entry which is preliminary data.</text>
</comment>
<name>A0ABV7FMX7_9ALTE</name>
<keyword evidence="2" id="KW-1185">Reference proteome</keyword>
<protein>
    <submittedName>
        <fullName evidence="1">DUF6786 family protein</fullName>
    </submittedName>
</protein>
<sequence length="381" mass="42885">MSSASPLYSNDLLLLNKHFEPVELTNTHGKVIVLPELQGRVMVGAFSLEPQHSLYDQSIGWIHREYLTTKHTNPNQAIGGSTRLWFAPEKGPHAIFFAPEHAQVPENIRVPDAISMDEYEVLAKNNSEVSMRSQAKILSHSNFVFEIEVLRTITLFDETQILQSLEIEALDGIHVVGYQAKTQISNIGADDWSPDTGMLSIWDLSAFAPSDKTTVIMPFKGKLKQPTTYFNDNVPTHFHIANNKLYYRADAKHMNKIGIPIENTLPYLGSYDAVRNLLTIVTFSFNQEDKYYNNSVWFEEGYEPYNGEAINLFNDGPLDDQPPFGPFYELETSSSAKPLKAGASQQHIHRVYHLTGQRKALNKVSLAVLGVNLDTVEAVFK</sequence>
<dbReference type="EMBL" id="JBHRSW010000005">
    <property type="protein sequence ID" value="MFC3120699.1"/>
    <property type="molecule type" value="Genomic_DNA"/>
</dbReference>
<dbReference type="Pfam" id="PF20583">
    <property type="entry name" value="DUF6786"/>
    <property type="match status" value="1"/>
</dbReference>
<accession>A0ABV7FMX7</accession>
<evidence type="ECO:0000313" key="2">
    <source>
        <dbReference type="Proteomes" id="UP001595478"/>
    </source>
</evidence>
<gene>
    <name evidence="1" type="ORF">ACFOHL_03630</name>
</gene>
<dbReference type="InterPro" id="IPR046713">
    <property type="entry name" value="DUF6786"/>
</dbReference>
<reference evidence="2" key="1">
    <citation type="journal article" date="2019" name="Int. J. Syst. Evol. Microbiol.">
        <title>The Global Catalogue of Microorganisms (GCM) 10K type strain sequencing project: providing services to taxonomists for standard genome sequencing and annotation.</title>
        <authorList>
            <consortium name="The Broad Institute Genomics Platform"/>
            <consortium name="The Broad Institute Genome Sequencing Center for Infectious Disease"/>
            <person name="Wu L."/>
            <person name="Ma J."/>
        </authorList>
    </citation>
    <scope>NUCLEOTIDE SEQUENCE [LARGE SCALE GENOMIC DNA]</scope>
    <source>
        <strain evidence="2">KCTC 52473</strain>
    </source>
</reference>
<organism evidence="1 2">
    <name type="scientific">Agaribacter flavus</name>
    <dbReference type="NCBI Taxonomy" id="1902781"/>
    <lineage>
        <taxon>Bacteria</taxon>
        <taxon>Pseudomonadati</taxon>
        <taxon>Pseudomonadota</taxon>
        <taxon>Gammaproteobacteria</taxon>
        <taxon>Alteromonadales</taxon>
        <taxon>Alteromonadaceae</taxon>
        <taxon>Agaribacter</taxon>
    </lineage>
</organism>
<evidence type="ECO:0000313" key="1">
    <source>
        <dbReference type="EMBL" id="MFC3120699.1"/>
    </source>
</evidence>
<proteinExistence type="predicted"/>
<dbReference type="Proteomes" id="UP001595478">
    <property type="component" value="Unassembled WGS sequence"/>
</dbReference>